<dbReference type="PROSITE" id="PS51384">
    <property type="entry name" value="FAD_FR"/>
    <property type="match status" value="1"/>
</dbReference>
<dbReference type="GO" id="GO:0042554">
    <property type="term" value="P:superoxide anion generation"/>
    <property type="evidence" value="ECO:0007669"/>
    <property type="project" value="TreeGrafter"/>
</dbReference>
<dbReference type="Pfam" id="PF08030">
    <property type="entry name" value="NAD_binding_6"/>
    <property type="match status" value="1"/>
</dbReference>
<dbReference type="GO" id="GO:0006952">
    <property type="term" value="P:defense response"/>
    <property type="evidence" value="ECO:0007669"/>
    <property type="project" value="TreeGrafter"/>
</dbReference>
<organism evidence="8 9">
    <name type="scientific">Cymbomonas tetramitiformis</name>
    <dbReference type="NCBI Taxonomy" id="36881"/>
    <lineage>
        <taxon>Eukaryota</taxon>
        <taxon>Viridiplantae</taxon>
        <taxon>Chlorophyta</taxon>
        <taxon>Pyramimonadophyceae</taxon>
        <taxon>Pyramimonadales</taxon>
        <taxon>Pyramimonadaceae</taxon>
        <taxon>Cymbomonas</taxon>
    </lineage>
</organism>
<dbReference type="PANTHER" id="PTHR11972">
    <property type="entry name" value="NADPH OXIDASE"/>
    <property type="match status" value="1"/>
</dbReference>
<proteinExistence type="predicted"/>
<name>A0AAE0H2T4_9CHLO</name>
<keyword evidence="9" id="KW-1185">Reference proteome</keyword>
<dbReference type="CDD" id="cd06186">
    <property type="entry name" value="NOX_Duox_like_FAD_NADP"/>
    <property type="match status" value="1"/>
</dbReference>
<dbReference type="InterPro" id="IPR050369">
    <property type="entry name" value="RBOH/FRE"/>
</dbReference>
<evidence type="ECO:0000256" key="5">
    <source>
        <dbReference type="ARBA" id="ARBA00023136"/>
    </source>
</evidence>
<feature type="transmembrane region" description="Helical" evidence="6">
    <location>
        <begin position="281"/>
        <end position="299"/>
    </location>
</feature>
<reference evidence="8 9" key="1">
    <citation type="journal article" date="2015" name="Genome Biol. Evol.">
        <title>Comparative Genomics of a Bacterivorous Green Alga Reveals Evolutionary Causalities and Consequences of Phago-Mixotrophic Mode of Nutrition.</title>
        <authorList>
            <person name="Burns J.A."/>
            <person name="Paasch A."/>
            <person name="Narechania A."/>
            <person name="Kim E."/>
        </authorList>
    </citation>
    <scope>NUCLEOTIDE SEQUENCE [LARGE SCALE GENOMIC DNA]</scope>
    <source>
        <strain evidence="8 9">PLY_AMNH</strain>
    </source>
</reference>
<accession>A0AAE0H2T4</accession>
<evidence type="ECO:0000313" key="8">
    <source>
        <dbReference type="EMBL" id="KAK3288761.1"/>
    </source>
</evidence>
<dbReference type="Pfam" id="PF08022">
    <property type="entry name" value="FAD_binding_8"/>
    <property type="match status" value="1"/>
</dbReference>
<feature type="transmembrane region" description="Helical" evidence="6">
    <location>
        <begin position="397"/>
        <end position="417"/>
    </location>
</feature>
<comment type="caution">
    <text evidence="8">The sequence shown here is derived from an EMBL/GenBank/DDBJ whole genome shotgun (WGS) entry which is preliminary data.</text>
</comment>
<dbReference type="InterPro" id="IPR017938">
    <property type="entry name" value="Riboflavin_synthase-like_b-brl"/>
</dbReference>
<dbReference type="Pfam" id="PF01794">
    <property type="entry name" value="Ferric_reduct"/>
    <property type="match status" value="1"/>
</dbReference>
<dbReference type="SUPFAM" id="SSF52343">
    <property type="entry name" value="Ferredoxin reductase-like, C-terminal NADP-linked domain"/>
    <property type="match status" value="1"/>
</dbReference>
<dbReference type="InterPro" id="IPR000778">
    <property type="entry name" value="Cyt_b245_heavy_chain"/>
</dbReference>
<dbReference type="SFLD" id="SFLDG01169">
    <property type="entry name" value="NADPH_oxidase_subgroup_(NOX)"/>
    <property type="match status" value="1"/>
</dbReference>
<comment type="subcellular location">
    <subcellularLocation>
        <location evidence="1">Membrane</location>
        <topology evidence="1">Multi-pass membrane protein</topology>
    </subcellularLocation>
</comment>
<evidence type="ECO:0000256" key="2">
    <source>
        <dbReference type="ARBA" id="ARBA00022692"/>
    </source>
</evidence>
<feature type="transmembrane region" description="Helical" evidence="6">
    <location>
        <begin position="184"/>
        <end position="209"/>
    </location>
</feature>
<dbReference type="InterPro" id="IPR013112">
    <property type="entry name" value="FAD-bd_8"/>
</dbReference>
<keyword evidence="3 6" id="KW-1133">Transmembrane helix</keyword>
<dbReference type="PRINTS" id="PR00466">
    <property type="entry name" value="GP91PHOX"/>
</dbReference>
<evidence type="ECO:0000259" key="7">
    <source>
        <dbReference type="PROSITE" id="PS51384"/>
    </source>
</evidence>
<feature type="transmembrane region" description="Helical" evidence="6">
    <location>
        <begin position="305"/>
        <end position="330"/>
    </location>
</feature>
<dbReference type="SUPFAM" id="SSF63380">
    <property type="entry name" value="Riboflavin synthase domain-like"/>
    <property type="match status" value="1"/>
</dbReference>
<sequence length="787" mass="86886">MISPLNPRFRPSRSIPKSTDAHLVYPSVEYDFVPNVLHATEGDYIHVQWTGSDANSNGNAGEGRRMTDRSNFVEVKGINQNIPKPLEDHTLLVDDKGEPDLEVIERFSYLGQSQSQGGECDLDTNDQNSIDNCKVLNLAPAYYDGGLVKLQKAGTHHYMSTRNNNFSNRSQKGTLIISKRTKDVLTTVAIALGSIAGVLAVTGAGYYAYKSGAAARLAQRGGLRGQPPAEAAEPTLLEEGAATELQSGAAEVTKDQQVQRWQRHAAQVAERWGEVGNTKRCLLTFGVVNLALFLEGYALHAEDDMYPYFALAKAGGYMMDVNFTLILFPVMRNLMSFLRLTPLAEIIPLDDHITFHKLVAMFGAAAALLHVAMHYKVMMLKADDGDGTVAEHAFGTLPGLTGHLILLMMLIMFVTAWEPVRRGTLKIGRLVVGGYNTFFKAHHLYIPCYVLLWIHSQAFHKWCFWPMMMFLVDKSIGHLRAGRKVTLVSAKPEAADVLRVEMDIKRFSYRPGQYLYLNCPQIAKHEWHPFTITSAPEENSVTVHIRTRGDWTGSLRKNLLNIHSKKHDEFVSIEAAPPPGANGGNPGTLCHMDKQLRVDGPYGSGSEHVFDYETAMLVGAGIGVTPFASIIKSIRLRSGHSSLRPNSPGGLPALSGPKHIYLYWVCRDNQEFKWFSPLLTEAQAVGSRGKGESGGPVFEINTYMTGELSLDAFAQDAELPGAGGQKWPGKKWAGRPNWRRIFKEMSEKHANKTIGVFLCGPGAKELGQQCKANSKGGVTFDFHKENF</sequence>
<feature type="transmembrane region" description="Helical" evidence="6">
    <location>
        <begin position="358"/>
        <end position="377"/>
    </location>
</feature>
<keyword evidence="2 6" id="KW-0812">Transmembrane</keyword>
<evidence type="ECO:0000256" key="3">
    <source>
        <dbReference type="ARBA" id="ARBA00022989"/>
    </source>
</evidence>
<dbReference type="GO" id="GO:0043020">
    <property type="term" value="C:NADPH oxidase complex"/>
    <property type="evidence" value="ECO:0007669"/>
    <property type="project" value="TreeGrafter"/>
</dbReference>
<gene>
    <name evidence="8" type="ORF">CYMTET_3778</name>
</gene>
<keyword evidence="5 6" id="KW-0472">Membrane</keyword>
<dbReference type="SFLD" id="SFLDS00052">
    <property type="entry name" value="Ferric_Reductase_Domain"/>
    <property type="match status" value="1"/>
</dbReference>
<evidence type="ECO:0000256" key="1">
    <source>
        <dbReference type="ARBA" id="ARBA00004141"/>
    </source>
</evidence>
<keyword evidence="4" id="KW-0560">Oxidoreductase</keyword>
<dbReference type="InterPro" id="IPR013130">
    <property type="entry name" value="Fe3_Rdtase_TM_dom"/>
</dbReference>
<dbReference type="Gene3D" id="3.40.50.80">
    <property type="entry name" value="Nucleotide-binding domain of ferredoxin-NADP reductase (FNR) module"/>
    <property type="match status" value="1"/>
</dbReference>
<dbReference type="AlphaFoldDB" id="A0AAE0H2T4"/>
<dbReference type="EMBL" id="LGRX02000370">
    <property type="protein sequence ID" value="KAK3288761.1"/>
    <property type="molecule type" value="Genomic_DNA"/>
</dbReference>
<dbReference type="Gene3D" id="2.40.30.10">
    <property type="entry name" value="Translation factors"/>
    <property type="match status" value="1"/>
</dbReference>
<dbReference type="GO" id="GO:0016175">
    <property type="term" value="F:superoxide-generating NAD(P)H oxidase activity"/>
    <property type="evidence" value="ECO:0007669"/>
    <property type="project" value="TreeGrafter"/>
</dbReference>
<dbReference type="InterPro" id="IPR013121">
    <property type="entry name" value="Fe_red_NAD-bd_6"/>
</dbReference>
<dbReference type="PANTHER" id="PTHR11972:SF153">
    <property type="entry name" value="SUPEROXIDE-GENERATING NADPH OXIDASE HEAVY CHAIN SUBUNIT A"/>
    <property type="match status" value="1"/>
</dbReference>
<dbReference type="InterPro" id="IPR017927">
    <property type="entry name" value="FAD-bd_FR_type"/>
</dbReference>
<evidence type="ECO:0000256" key="6">
    <source>
        <dbReference type="SAM" id="Phobius"/>
    </source>
</evidence>
<feature type="domain" description="FAD-binding FR-type" evidence="7">
    <location>
        <begin position="480"/>
        <end position="608"/>
    </location>
</feature>
<protein>
    <recommendedName>
        <fullName evidence="7">FAD-binding FR-type domain-containing protein</fullName>
    </recommendedName>
</protein>
<dbReference type="InterPro" id="IPR039261">
    <property type="entry name" value="FNR_nucleotide-bd"/>
</dbReference>
<dbReference type="Proteomes" id="UP001190700">
    <property type="component" value="Unassembled WGS sequence"/>
</dbReference>
<evidence type="ECO:0000256" key="4">
    <source>
        <dbReference type="ARBA" id="ARBA00023002"/>
    </source>
</evidence>
<dbReference type="SFLD" id="SFLDG01168">
    <property type="entry name" value="Ferric_reductase_subgroup_(FRE"/>
    <property type="match status" value="1"/>
</dbReference>
<evidence type="ECO:0000313" key="9">
    <source>
        <dbReference type="Proteomes" id="UP001190700"/>
    </source>
</evidence>